<keyword evidence="7 11" id="KW-0862">Zinc</keyword>
<dbReference type="PANTHER" id="PTHR45726:SF3">
    <property type="entry name" value="LEUKOTRIENE A-4 HYDROLASE"/>
    <property type="match status" value="1"/>
</dbReference>
<dbReference type="Pfam" id="PF17900">
    <property type="entry name" value="Peptidase_M1_N"/>
    <property type="match status" value="1"/>
</dbReference>
<evidence type="ECO:0000256" key="6">
    <source>
        <dbReference type="ARBA" id="ARBA00022801"/>
    </source>
</evidence>
<evidence type="ECO:0000256" key="3">
    <source>
        <dbReference type="ARBA" id="ARBA00022490"/>
    </source>
</evidence>
<dbReference type="SUPFAM" id="SSF63737">
    <property type="entry name" value="Leukotriene A4 hydrolase N-terminal domain"/>
    <property type="match status" value="1"/>
</dbReference>
<evidence type="ECO:0000256" key="10">
    <source>
        <dbReference type="PIRSR" id="PIRSR612777-2"/>
    </source>
</evidence>
<dbReference type="InterPro" id="IPR038502">
    <property type="entry name" value="M1_LTA-4_hydro/amino_C_sf"/>
</dbReference>
<sequence length="623" mass="70084">MASFAAALSTSSLDPATYANVEEVQTRHLHLDLKVDFTQKALSGSVRLQLQALRTPVRQITLDTRALLVNRVEVRGKDTPFKLHEPSQAFGSALHIPLADPLTKEGEEVEVVVHYQTTEASPAIQWLDPAQTVGKTHPYLFTQCQAIHARSLVPCQDSPAVKLTYSASITAPSPLRVLMSALGKGSAPAKTNPDGWVTYAFDQPTRMPSYLIAMVVGNLEGREVGPRTTVWSEPEVVAEAEWEFQETEKFLATGEDLLTPYEWGRYDLLVLPSSFPYGGMENPCLTFVTPTLLAGDRTLVDVVAHEIAHSWTGNLVTTQNWEHFWLNEGWTVFVERKIMGRLHGEPERQFSAILGLSALRESIQHFGPTNPLTALVPDLQGMDPDDAFSSIPYEKGFHLLYYLETLLGGPKVFEPYMRAHVQEFQGKSIQTSQWKDFLYKYFAATEGGKERVVLLDQVDWAKWLKAPGMPPVENKFDPTLAEKARALARRWEKEDGESLDFSSRDLDGFNSNQKVLFLDHLSSQEKPLAHAKISLMEELYGLTGVRNCEVRFSWQILGLKASYEPIYGPVEKFLGEQGRMKYVRPLYRALNQCDSSLAKRVFKEHRSSYHPIATRMIEKDLGL</sequence>
<accession>A0A4P9XZ28</accession>
<keyword evidence="15" id="KW-1185">Reference proteome</keyword>
<dbReference type="FunFam" id="1.25.40.320:FF:000001">
    <property type="entry name" value="Leukotriene A(4) hydrolase"/>
    <property type="match status" value="1"/>
</dbReference>
<evidence type="ECO:0000256" key="4">
    <source>
        <dbReference type="ARBA" id="ARBA00022670"/>
    </source>
</evidence>
<dbReference type="PRINTS" id="PR00756">
    <property type="entry name" value="ALADIPTASE"/>
</dbReference>
<dbReference type="GO" id="GO:0005829">
    <property type="term" value="C:cytosol"/>
    <property type="evidence" value="ECO:0007669"/>
    <property type="project" value="TreeGrafter"/>
</dbReference>
<evidence type="ECO:0000313" key="14">
    <source>
        <dbReference type="EMBL" id="RKP11713.1"/>
    </source>
</evidence>
<dbReference type="GO" id="GO:0006508">
    <property type="term" value="P:proteolysis"/>
    <property type="evidence" value="ECO:0007669"/>
    <property type="project" value="UniProtKB-KW"/>
</dbReference>
<gene>
    <name evidence="14" type="ORF">BJ684DRAFT_12565</name>
</gene>
<feature type="binding site" evidence="10">
    <location>
        <begin position="579"/>
        <end position="581"/>
    </location>
    <ligand>
        <name>a peptide</name>
        <dbReference type="ChEBI" id="CHEBI:60466"/>
    </ligand>
</feature>
<comment type="subcellular location">
    <subcellularLocation>
        <location evidence="1 12">Cytoplasm</location>
    </subcellularLocation>
</comment>
<evidence type="ECO:0000256" key="1">
    <source>
        <dbReference type="ARBA" id="ARBA00004496"/>
    </source>
</evidence>
<evidence type="ECO:0000313" key="15">
    <source>
        <dbReference type="Proteomes" id="UP000267251"/>
    </source>
</evidence>
<keyword evidence="8 12" id="KW-0482">Metalloprotease</keyword>
<feature type="active site" description="Proton donor" evidence="9">
    <location>
        <position position="393"/>
    </location>
</feature>
<feature type="binding site" evidence="11">
    <location>
        <position position="328"/>
    </location>
    <ligand>
        <name>Zn(2+)</name>
        <dbReference type="ChEBI" id="CHEBI:29105"/>
        <note>catalytic</note>
    </ligand>
</feature>
<dbReference type="InterPro" id="IPR016024">
    <property type="entry name" value="ARM-type_fold"/>
</dbReference>
<dbReference type="FunFam" id="2.60.40.1730:FF:000004">
    <property type="entry name" value="Leukotriene A(4) hydrolase"/>
    <property type="match status" value="1"/>
</dbReference>
<feature type="binding site" evidence="11">
    <location>
        <position position="305"/>
    </location>
    <ligand>
        <name>Zn(2+)</name>
        <dbReference type="ChEBI" id="CHEBI:29105"/>
        <note>catalytic</note>
    </ligand>
</feature>
<dbReference type="SUPFAM" id="SSF48371">
    <property type="entry name" value="ARM repeat"/>
    <property type="match status" value="1"/>
</dbReference>
<dbReference type="InterPro" id="IPR015211">
    <property type="entry name" value="Peptidase_M1_C"/>
</dbReference>
<dbReference type="PANTHER" id="PTHR45726">
    <property type="entry name" value="LEUKOTRIENE A-4 HYDROLASE"/>
    <property type="match status" value="1"/>
</dbReference>
<dbReference type="EC" id="3.3.2.10" evidence="12"/>
<keyword evidence="6 12" id="KW-0378">Hydrolase</keyword>
<keyword evidence="3 12" id="KW-0963">Cytoplasm</keyword>
<dbReference type="AlphaFoldDB" id="A0A4P9XZ28"/>
<feature type="binding site" evidence="10">
    <location>
        <begin position="276"/>
        <end position="281"/>
    </location>
    <ligand>
        <name>a peptide</name>
        <dbReference type="ChEBI" id="CHEBI:60466"/>
    </ligand>
</feature>
<comment type="cofactor">
    <cofactor evidence="11 12">
        <name>Zn(2+)</name>
        <dbReference type="ChEBI" id="CHEBI:29105"/>
    </cofactor>
    <text evidence="11 12">Binds 1 zinc ion per subunit.</text>
</comment>
<dbReference type="Gene3D" id="2.60.40.1730">
    <property type="entry name" value="tricorn interacting facor f3 domain"/>
    <property type="match status" value="1"/>
</dbReference>
<dbReference type="FunFam" id="1.10.390.10:FF:000003">
    <property type="entry name" value="Leukotriene A(4) hydrolase"/>
    <property type="match status" value="1"/>
</dbReference>
<keyword evidence="4 12" id="KW-0645">Protease</keyword>
<feature type="binding site" evidence="10">
    <location>
        <begin position="143"/>
        <end position="145"/>
    </location>
    <ligand>
        <name>a peptide</name>
        <dbReference type="ChEBI" id="CHEBI:60466"/>
    </ligand>
</feature>
<dbReference type="Pfam" id="PF09127">
    <property type="entry name" value="Leuk-A4-hydro_C"/>
    <property type="match status" value="1"/>
</dbReference>
<dbReference type="InterPro" id="IPR034015">
    <property type="entry name" value="M1_LTA4H"/>
</dbReference>
<dbReference type="InterPro" id="IPR014782">
    <property type="entry name" value="Peptidase_M1_dom"/>
</dbReference>
<name>A0A4P9XZ28_9FUNG</name>
<proteinExistence type="inferred from homology"/>
<dbReference type="SUPFAM" id="SSF55486">
    <property type="entry name" value="Metalloproteases ('zincins'), catalytic domain"/>
    <property type="match status" value="1"/>
</dbReference>
<dbReference type="GO" id="GO:0070006">
    <property type="term" value="F:metalloaminopeptidase activity"/>
    <property type="evidence" value="ECO:0007669"/>
    <property type="project" value="UniProtKB-ARBA"/>
</dbReference>
<feature type="binding site" evidence="11">
    <location>
        <position position="309"/>
    </location>
    <ligand>
        <name>Zn(2+)</name>
        <dbReference type="ChEBI" id="CHEBI:29105"/>
        <note>catalytic</note>
    </ligand>
</feature>
<evidence type="ECO:0000259" key="13">
    <source>
        <dbReference type="SMART" id="SM01263"/>
    </source>
</evidence>
<evidence type="ECO:0000256" key="12">
    <source>
        <dbReference type="RuleBase" id="RU361141"/>
    </source>
</evidence>
<feature type="domain" description="Peptidase M1 leukotriene A4 hydrolase/aminopeptidase C-terminal" evidence="13">
    <location>
        <begin position="479"/>
        <end position="621"/>
    </location>
</feature>
<dbReference type="Gene3D" id="1.10.390.10">
    <property type="entry name" value="Neutral Protease Domain 2"/>
    <property type="match status" value="1"/>
</dbReference>
<keyword evidence="5 11" id="KW-0479">Metal-binding</keyword>
<evidence type="ECO:0000256" key="9">
    <source>
        <dbReference type="PIRSR" id="PIRSR612777-1"/>
    </source>
</evidence>
<dbReference type="InterPro" id="IPR012777">
    <property type="entry name" value="LTA4H"/>
</dbReference>
<dbReference type="EMBL" id="KZ988702">
    <property type="protein sequence ID" value="RKP11713.1"/>
    <property type="molecule type" value="Genomic_DNA"/>
</dbReference>
<protein>
    <recommendedName>
        <fullName evidence="12">Leukotriene A(4) hydrolase</fullName>
        <shortName evidence="12">LTA-4 hydrolase</shortName>
        <ecNumber evidence="12">3.3.2.10</ecNumber>
        <ecNumber evidence="12">3.4.11.-</ecNumber>
    </recommendedName>
</protein>
<dbReference type="GO" id="GO:0004301">
    <property type="term" value="F:epoxide hydrolase activity"/>
    <property type="evidence" value="ECO:0007669"/>
    <property type="project" value="UniProtKB-EC"/>
</dbReference>
<dbReference type="CDD" id="cd09599">
    <property type="entry name" value="M1_LTA4H"/>
    <property type="match status" value="1"/>
</dbReference>
<dbReference type="Proteomes" id="UP000267251">
    <property type="component" value="Unassembled WGS sequence"/>
</dbReference>
<feature type="active site" description="Proton acceptor" evidence="9">
    <location>
        <position position="306"/>
    </location>
</feature>
<evidence type="ECO:0000256" key="8">
    <source>
        <dbReference type="ARBA" id="ARBA00023049"/>
    </source>
</evidence>
<dbReference type="Gene3D" id="3.30.2010.30">
    <property type="match status" value="1"/>
</dbReference>
<dbReference type="NCBIfam" id="TIGR02411">
    <property type="entry name" value="leuko_A4_hydro"/>
    <property type="match status" value="1"/>
</dbReference>
<comment type="similarity">
    <text evidence="2 12">Belongs to the peptidase M1 family.</text>
</comment>
<dbReference type="SMART" id="SM01263">
    <property type="entry name" value="Leuk-A4-hydro_C"/>
    <property type="match status" value="1"/>
</dbReference>
<dbReference type="Gene3D" id="1.25.40.320">
    <property type="entry name" value="Peptidase M1, leukotriene A4 hydrolase/aminopeptidase C-terminal domain"/>
    <property type="match status" value="1"/>
</dbReference>
<dbReference type="InterPro" id="IPR027268">
    <property type="entry name" value="Peptidase_M4/M1_CTD_sf"/>
</dbReference>
<dbReference type="InterPro" id="IPR001930">
    <property type="entry name" value="Peptidase_M1"/>
</dbReference>
<dbReference type="InterPro" id="IPR042097">
    <property type="entry name" value="Aminopeptidase_N-like_N_sf"/>
</dbReference>
<evidence type="ECO:0000256" key="2">
    <source>
        <dbReference type="ARBA" id="ARBA00010136"/>
    </source>
</evidence>
<dbReference type="EC" id="3.4.11.-" evidence="12"/>
<evidence type="ECO:0000256" key="11">
    <source>
        <dbReference type="PIRSR" id="PIRSR612777-3"/>
    </source>
</evidence>
<comment type="catalytic activity">
    <reaction evidence="12">
        <text>an epoxide + H2O = an ethanediol</text>
        <dbReference type="Rhea" id="RHEA:19037"/>
        <dbReference type="ChEBI" id="CHEBI:15377"/>
        <dbReference type="ChEBI" id="CHEBI:32955"/>
        <dbReference type="ChEBI" id="CHEBI:140594"/>
        <dbReference type="EC" id="3.3.2.10"/>
    </reaction>
</comment>
<dbReference type="InterPro" id="IPR049980">
    <property type="entry name" value="LTA4H_cat"/>
</dbReference>
<dbReference type="GO" id="GO:0008270">
    <property type="term" value="F:zinc ion binding"/>
    <property type="evidence" value="ECO:0007669"/>
    <property type="project" value="InterPro"/>
</dbReference>
<dbReference type="FunFam" id="3.30.2010.30:FF:000001">
    <property type="entry name" value="Leukotriene A(4) hydrolase"/>
    <property type="match status" value="1"/>
</dbReference>
<reference evidence="15" key="1">
    <citation type="journal article" date="2018" name="Nat. Microbiol.">
        <title>Leveraging single-cell genomics to expand the fungal tree of life.</title>
        <authorList>
            <person name="Ahrendt S.R."/>
            <person name="Quandt C.A."/>
            <person name="Ciobanu D."/>
            <person name="Clum A."/>
            <person name="Salamov A."/>
            <person name="Andreopoulos B."/>
            <person name="Cheng J.F."/>
            <person name="Woyke T."/>
            <person name="Pelin A."/>
            <person name="Henrissat B."/>
            <person name="Reynolds N.K."/>
            <person name="Benny G.L."/>
            <person name="Smith M.E."/>
            <person name="James T.Y."/>
            <person name="Grigoriev I.V."/>
        </authorList>
    </citation>
    <scope>NUCLEOTIDE SEQUENCE [LARGE SCALE GENOMIC DNA]</scope>
</reference>
<dbReference type="OrthoDB" id="79562at2759"/>
<organism evidence="14 15">
    <name type="scientific">Piptocephalis cylindrospora</name>
    <dbReference type="NCBI Taxonomy" id="1907219"/>
    <lineage>
        <taxon>Eukaryota</taxon>
        <taxon>Fungi</taxon>
        <taxon>Fungi incertae sedis</taxon>
        <taxon>Zoopagomycota</taxon>
        <taxon>Zoopagomycotina</taxon>
        <taxon>Zoopagomycetes</taxon>
        <taxon>Zoopagales</taxon>
        <taxon>Piptocephalidaceae</taxon>
        <taxon>Piptocephalis</taxon>
    </lineage>
</organism>
<dbReference type="InterPro" id="IPR045357">
    <property type="entry name" value="Aminopeptidase_N-like_N"/>
</dbReference>
<dbReference type="Pfam" id="PF01433">
    <property type="entry name" value="Peptidase_M1"/>
    <property type="match status" value="1"/>
</dbReference>
<evidence type="ECO:0000256" key="7">
    <source>
        <dbReference type="ARBA" id="ARBA00022833"/>
    </source>
</evidence>
<evidence type="ECO:0000256" key="5">
    <source>
        <dbReference type="ARBA" id="ARBA00022723"/>
    </source>
</evidence>